<keyword evidence="4" id="KW-0336">GPI-anchor</keyword>
<organism evidence="14 15">
    <name type="scientific">Hibiscus sabdariffa</name>
    <name type="common">roselle</name>
    <dbReference type="NCBI Taxonomy" id="183260"/>
    <lineage>
        <taxon>Eukaryota</taxon>
        <taxon>Viridiplantae</taxon>
        <taxon>Streptophyta</taxon>
        <taxon>Embryophyta</taxon>
        <taxon>Tracheophyta</taxon>
        <taxon>Spermatophyta</taxon>
        <taxon>Magnoliopsida</taxon>
        <taxon>eudicotyledons</taxon>
        <taxon>Gunneridae</taxon>
        <taxon>Pentapetalae</taxon>
        <taxon>rosids</taxon>
        <taxon>malvids</taxon>
        <taxon>Malvales</taxon>
        <taxon>Malvaceae</taxon>
        <taxon>Malvoideae</taxon>
        <taxon>Hibiscus</taxon>
    </lineage>
</organism>
<keyword evidence="4" id="KW-0325">Glycoprotein</keyword>
<keyword evidence="4" id="KW-0449">Lipoprotein</keyword>
<dbReference type="PROSITE" id="PS00546">
    <property type="entry name" value="CYSTEINE_SWITCH"/>
    <property type="match status" value="1"/>
</dbReference>
<keyword evidence="9" id="KW-0862">Zinc</keyword>
<evidence type="ECO:0000256" key="9">
    <source>
        <dbReference type="ARBA" id="ARBA00022833"/>
    </source>
</evidence>
<dbReference type="Pfam" id="PF01471">
    <property type="entry name" value="PG_binding_1"/>
    <property type="match status" value="1"/>
</dbReference>
<dbReference type="InterPro" id="IPR021158">
    <property type="entry name" value="Pept_M10A_Zn_BS"/>
</dbReference>
<evidence type="ECO:0000256" key="12">
    <source>
        <dbReference type="SAM" id="SignalP"/>
    </source>
</evidence>
<dbReference type="Pfam" id="PF00413">
    <property type="entry name" value="Peptidase_M10"/>
    <property type="match status" value="1"/>
</dbReference>
<evidence type="ECO:0000256" key="7">
    <source>
        <dbReference type="ARBA" id="ARBA00022729"/>
    </source>
</evidence>
<keyword evidence="8" id="KW-0378">Hydrolase</keyword>
<feature type="signal peptide" evidence="12">
    <location>
        <begin position="1"/>
        <end position="26"/>
    </location>
</feature>
<dbReference type="InterPro" id="IPR036365">
    <property type="entry name" value="PGBD-like_sf"/>
</dbReference>
<keyword evidence="6" id="KW-0479">Metal-binding</keyword>
<dbReference type="Gene3D" id="3.40.390.10">
    <property type="entry name" value="Collagenase (Catalytic Domain)"/>
    <property type="match status" value="1"/>
</dbReference>
<dbReference type="InterPro" id="IPR024079">
    <property type="entry name" value="MetalloPept_cat_dom_sf"/>
</dbReference>
<comment type="caution">
    <text evidence="14">The sequence shown here is derived from an EMBL/GenBank/DDBJ whole genome shotgun (WGS) entry which is preliminary data.</text>
</comment>
<evidence type="ECO:0000256" key="8">
    <source>
        <dbReference type="ARBA" id="ARBA00022801"/>
    </source>
</evidence>
<comment type="similarity">
    <text evidence="3">Belongs to the peptidase M10A family. Matrix metalloproteinases (MMPs) subfamily.</text>
</comment>
<proteinExistence type="inferred from homology"/>
<dbReference type="InterPro" id="IPR001818">
    <property type="entry name" value="Pept_M10_metallopeptidase"/>
</dbReference>
<dbReference type="InterPro" id="IPR033739">
    <property type="entry name" value="M10A_MMP"/>
</dbReference>
<evidence type="ECO:0000259" key="13">
    <source>
        <dbReference type="SMART" id="SM00235"/>
    </source>
</evidence>
<reference evidence="14 15" key="1">
    <citation type="journal article" date="2024" name="G3 (Bethesda)">
        <title>Genome assembly of Hibiscus sabdariffa L. provides insights into metabolisms of medicinal natural products.</title>
        <authorList>
            <person name="Kim T."/>
        </authorList>
    </citation>
    <scope>NUCLEOTIDE SEQUENCE [LARGE SCALE GENOMIC DNA]</scope>
    <source>
        <strain evidence="14">TK-2024</strain>
        <tissue evidence="14">Old leaves</tissue>
    </source>
</reference>
<feature type="domain" description="Peptidase metallopeptidase" evidence="13">
    <location>
        <begin position="125"/>
        <end position="281"/>
    </location>
</feature>
<dbReference type="SUPFAM" id="SSF55486">
    <property type="entry name" value="Metalloproteases ('zincins'), catalytic domain"/>
    <property type="match status" value="1"/>
</dbReference>
<keyword evidence="7 12" id="KW-0732">Signal</keyword>
<gene>
    <name evidence="14" type="ORF">V6N12_036822</name>
</gene>
<keyword evidence="11" id="KW-0865">Zymogen</keyword>
<dbReference type="SMART" id="SM00235">
    <property type="entry name" value="ZnMc"/>
    <property type="match status" value="1"/>
</dbReference>
<comment type="cofactor">
    <cofactor evidence="1">
        <name>Zn(2+)</name>
        <dbReference type="ChEBI" id="CHEBI:29105"/>
    </cofactor>
</comment>
<comment type="subcellular location">
    <subcellularLocation>
        <location evidence="2">Cell membrane</location>
        <topology evidence="2">Lipid-anchor</topology>
        <topology evidence="2">GPI-anchor</topology>
        <orientation evidence="2">Extracellular side</orientation>
    </subcellularLocation>
</comment>
<evidence type="ECO:0000256" key="5">
    <source>
        <dbReference type="ARBA" id="ARBA00022670"/>
    </source>
</evidence>
<keyword evidence="4" id="KW-0472">Membrane</keyword>
<evidence type="ECO:0000256" key="4">
    <source>
        <dbReference type="ARBA" id="ARBA00022622"/>
    </source>
</evidence>
<evidence type="ECO:0000256" key="11">
    <source>
        <dbReference type="ARBA" id="ARBA00023145"/>
    </source>
</evidence>
<evidence type="ECO:0000313" key="15">
    <source>
        <dbReference type="Proteomes" id="UP001472677"/>
    </source>
</evidence>
<evidence type="ECO:0000256" key="1">
    <source>
        <dbReference type="ARBA" id="ARBA00001947"/>
    </source>
</evidence>
<dbReference type="SUPFAM" id="SSF47090">
    <property type="entry name" value="PGBD-like"/>
    <property type="match status" value="1"/>
</dbReference>
<dbReference type="InterPro" id="IPR002477">
    <property type="entry name" value="Peptidoglycan-bd-like"/>
</dbReference>
<evidence type="ECO:0000256" key="6">
    <source>
        <dbReference type="ARBA" id="ARBA00022723"/>
    </source>
</evidence>
<evidence type="ECO:0000256" key="3">
    <source>
        <dbReference type="ARBA" id="ARBA00009614"/>
    </source>
</evidence>
<evidence type="ECO:0000256" key="10">
    <source>
        <dbReference type="ARBA" id="ARBA00023049"/>
    </source>
</evidence>
<keyword evidence="15" id="KW-1185">Reference proteome</keyword>
<protein>
    <recommendedName>
        <fullName evidence="13">Peptidase metallopeptidase domain-containing protein</fullName>
    </recommendedName>
</protein>
<dbReference type="PRINTS" id="PR00138">
    <property type="entry name" value="MATRIXIN"/>
</dbReference>
<evidence type="ECO:0000256" key="2">
    <source>
        <dbReference type="ARBA" id="ARBA00004471"/>
    </source>
</evidence>
<dbReference type="EMBL" id="JBBPBM010000080">
    <property type="protein sequence ID" value="KAK8510908.1"/>
    <property type="molecule type" value="Genomic_DNA"/>
</dbReference>
<dbReference type="PANTHER" id="PTHR10201:SF268">
    <property type="entry name" value="PEPTIDASE METALLOPEPTIDASE DOMAIN-CONTAINING PROTEIN"/>
    <property type="match status" value="1"/>
</dbReference>
<dbReference type="PANTHER" id="PTHR10201">
    <property type="entry name" value="MATRIX METALLOPROTEINASE"/>
    <property type="match status" value="1"/>
</dbReference>
<dbReference type="CDD" id="cd04278">
    <property type="entry name" value="ZnMc_MMP"/>
    <property type="match status" value="1"/>
</dbReference>
<sequence length="281" mass="31841">MAFQLSHRFCRAICLFLVLQPFAVKSLKLEILEKGEIGNGVNQVKKYLKIYGYYPHDHDTKLHAVDDKLEDALKAYQQYYSLNVTGKIDSDTIKAMVTPRCGVPDVIRKSTSLGMFQLVSNYNFTGGKWRKYNLTYNIQNATRGFTVKELRPVIAQALQTWADVSPFKFTEETQAKANINIGFFPKDHGDGAPFKDITLAHAFPPRDGRFHFNEKWNWSLSKPASDQIHVQSVAVHEFGHTIGLGHSNISKAIMFPSYNPGTIKTDLDQDDIDGLKDLYGY</sequence>
<dbReference type="Proteomes" id="UP001472677">
    <property type="component" value="Unassembled WGS sequence"/>
</dbReference>
<dbReference type="InterPro" id="IPR021190">
    <property type="entry name" value="Pept_M10A"/>
</dbReference>
<evidence type="ECO:0000313" key="14">
    <source>
        <dbReference type="EMBL" id="KAK8510908.1"/>
    </source>
</evidence>
<name>A0ABR2BV51_9ROSI</name>
<dbReference type="InterPro" id="IPR006026">
    <property type="entry name" value="Peptidase_Metallo"/>
</dbReference>
<feature type="chain" id="PRO_5046738304" description="Peptidase metallopeptidase domain-containing protein" evidence="12">
    <location>
        <begin position="27"/>
        <end position="281"/>
    </location>
</feature>
<keyword evidence="10" id="KW-0482">Metalloprotease</keyword>
<accession>A0ABR2BV51</accession>
<keyword evidence="5" id="KW-0645">Protease</keyword>